<dbReference type="AlphaFoldDB" id="A0A533QQW4"/>
<dbReference type="PROSITE" id="PS51832">
    <property type="entry name" value="HD_GYP"/>
    <property type="match status" value="1"/>
</dbReference>
<comment type="caution">
    <text evidence="4">The sequence shown here is derived from an EMBL/GenBank/DDBJ whole genome shotgun (WGS) entry which is preliminary data.</text>
</comment>
<dbReference type="InterPro" id="IPR001789">
    <property type="entry name" value="Sig_transdc_resp-reg_receiver"/>
</dbReference>
<organism evidence="4 5">
    <name type="scientific">Candidatus Jettenia ecosi</name>
    <dbReference type="NCBI Taxonomy" id="2494326"/>
    <lineage>
        <taxon>Bacteria</taxon>
        <taxon>Pseudomonadati</taxon>
        <taxon>Planctomycetota</taxon>
        <taxon>Candidatus Brocadiia</taxon>
        <taxon>Candidatus Brocadiales</taxon>
        <taxon>Candidatus Brocadiaceae</taxon>
        <taxon>Candidatus Jettenia</taxon>
    </lineage>
</organism>
<protein>
    <submittedName>
        <fullName evidence="4">HD-GYP domain</fullName>
    </submittedName>
</protein>
<dbReference type="Pfam" id="PF13487">
    <property type="entry name" value="HD_5"/>
    <property type="match status" value="1"/>
</dbReference>
<dbReference type="GO" id="GO:0000160">
    <property type="term" value="P:phosphorelay signal transduction system"/>
    <property type="evidence" value="ECO:0007669"/>
    <property type="project" value="InterPro"/>
</dbReference>
<feature type="domain" description="Response regulatory" evidence="2">
    <location>
        <begin position="9"/>
        <end position="122"/>
    </location>
</feature>
<dbReference type="Gene3D" id="1.10.3210.10">
    <property type="entry name" value="Hypothetical protein af1432"/>
    <property type="match status" value="1"/>
</dbReference>
<reference evidence="4 5" key="1">
    <citation type="submission" date="2019-04" db="EMBL/GenBank/DDBJ databases">
        <title>Genome of a novel bacterium Candidatus Jettenia ecosi reconstructed from metagenome of an anammox bioreactor.</title>
        <authorList>
            <person name="Mardanov A.V."/>
            <person name="Beletsky A.V."/>
            <person name="Ravin N.V."/>
            <person name="Botchkova E.A."/>
            <person name="Litti Y.V."/>
            <person name="Nozhevnikova A.N."/>
        </authorList>
    </citation>
    <scope>NUCLEOTIDE SEQUENCE [LARGE SCALE GENOMIC DNA]</scope>
    <source>
        <strain evidence="4">J2</strain>
    </source>
</reference>
<evidence type="ECO:0000259" key="2">
    <source>
        <dbReference type="PROSITE" id="PS50110"/>
    </source>
</evidence>
<dbReference type="NCBIfam" id="TIGR00277">
    <property type="entry name" value="HDIG"/>
    <property type="match status" value="1"/>
</dbReference>
<dbReference type="EMBL" id="SULG01000009">
    <property type="protein sequence ID" value="TLD43010.1"/>
    <property type="molecule type" value="Genomic_DNA"/>
</dbReference>
<feature type="domain" description="HD-GYP" evidence="3">
    <location>
        <begin position="142"/>
        <end position="337"/>
    </location>
</feature>
<accession>A0A533QQW4</accession>
<evidence type="ECO:0000313" key="4">
    <source>
        <dbReference type="EMBL" id="TLD43010.1"/>
    </source>
</evidence>
<dbReference type="SUPFAM" id="SSF52172">
    <property type="entry name" value="CheY-like"/>
    <property type="match status" value="1"/>
</dbReference>
<dbReference type="InterPro" id="IPR003607">
    <property type="entry name" value="HD/PDEase_dom"/>
</dbReference>
<dbReference type="SMART" id="SM00471">
    <property type="entry name" value="HDc"/>
    <property type="match status" value="1"/>
</dbReference>
<dbReference type="Proteomes" id="UP000319783">
    <property type="component" value="Unassembled WGS sequence"/>
</dbReference>
<evidence type="ECO:0000313" key="5">
    <source>
        <dbReference type="Proteomes" id="UP000319783"/>
    </source>
</evidence>
<dbReference type="InterPro" id="IPR006675">
    <property type="entry name" value="HDIG_dom"/>
</dbReference>
<dbReference type="Pfam" id="PF00072">
    <property type="entry name" value="Response_reg"/>
    <property type="match status" value="1"/>
</dbReference>
<dbReference type="InterPro" id="IPR011006">
    <property type="entry name" value="CheY-like_superfamily"/>
</dbReference>
<dbReference type="SMART" id="SM00448">
    <property type="entry name" value="REC"/>
    <property type="match status" value="1"/>
</dbReference>
<dbReference type="InterPro" id="IPR037522">
    <property type="entry name" value="HD_GYP_dom"/>
</dbReference>
<evidence type="ECO:0000256" key="1">
    <source>
        <dbReference type="PROSITE-ProRule" id="PRU00169"/>
    </source>
</evidence>
<sequence>MEQKTKSANILVIDDDLGVRESLKMTLKDRYSVFTSSSVNEALNNLKSIKPEIIFLDIRMPKSNGLDFLKQMQSINSAIPIIMITAYPSSQTAITALRNGAFDYIIKPFNLSEIYAAVDKALNYRNELSKKDMLVYNLKMAVHKNFFSTAHALLLAIDAKDSYTATHSKNVSWLFSLVADELGMSKSKIEVLRYGAFLHDIGKIGVIDTVLMKPNYLTADEFLLMKRHPEIGYNILEPINFLKESLPIVRHHHEWYNGQGYPDGLKEAEIPHEAAIFSIIDVYDALTSDRHYRKKFSHEKAFEIITEGINTQFVPNLTEEVLTIIDKYYEISNENKQIDEFSEPSDDVQ</sequence>
<dbReference type="PROSITE" id="PS50110">
    <property type="entry name" value="RESPONSE_REGULATORY"/>
    <property type="match status" value="1"/>
</dbReference>
<gene>
    <name evidence="4" type="ORF">JETT_0693</name>
</gene>
<feature type="modified residue" description="4-aspartylphosphate" evidence="1">
    <location>
        <position position="57"/>
    </location>
</feature>
<dbReference type="PANTHER" id="PTHR45228">
    <property type="entry name" value="CYCLIC DI-GMP PHOSPHODIESTERASE TM_0186-RELATED"/>
    <property type="match status" value="1"/>
</dbReference>
<dbReference type="CDD" id="cd00077">
    <property type="entry name" value="HDc"/>
    <property type="match status" value="1"/>
</dbReference>
<evidence type="ECO:0000259" key="3">
    <source>
        <dbReference type="PROSITE" id="PS51832"/>
    </source>
</evidence>
<dbReference type="PANTHER" id="PTHR45228:SF4">
    <property type="entry name" value="LIPOPROTEIN"/>
    <property type="match status" value="1"/>
</dbReference>
<keyword evidence="1" id="KW-0597">Phosphoprotein</keyword>
<dbReference type="SUPFAM" id="SSF109604">
    <property type="entry name" value="HD-domain/PDEase-like"/>
    <property type="match status" value="1"/>
</dbReference>
<dbReference type="Gene3D" id="3.40.50.2300">
    <property type="match status" value="1"/>
</dbReference>
<proteinExistence type="predicted"/>
<name>A0A533QQW4_9BACT</name>
<dbReference type="InterPro" id="IPR052020">
    <property type="entry name" value="Cyclic_di-GMP/3'3'-cGAMP_PDE"/>
</dbReference>